<accession>A0ACC1HAP8</accession>
<feature type="non-terminal residue" evidence="1">
    <location>
        <position position="1"/>
    </location>
</feature>
<feature type="non-terminal residue" evidence="1">
    <location>
        <position position="64"/>
    </location>
</feature>
<organism evidence="1 2">
    <name type="scientific">Spiromyces aspiralis</name>
    <dbReference type="NCBI Taxonomy" id="68401"/>
    <lineage>
        <taxon>Eukaryota</taxon>
        <taxon>Fungi</taxon>
        <taxon>Fungi incertae sedis</taxon>
        <taxon>Zoopagomycota</taxon>
        <taxon>Kickxellomycotina</taxon>
        <taxon>Kickxellomycetes</taxon>
        <taxon>Kickxellales</taxon>
        <taxon>Kickxellaceae</taxon>
        <taxon>Spiromyces</taxon>
    </lineage>
</organism>
<name>A0ACC1HAP8_9FUNG</name>
<comment type="caution">
    <text evidence="1">The sequence shown here is derived from an EMBL/GenBank/DDBJ whole genome shotgun (WGS) entry which is preliminary data.</text>
</comment>
<reference evidence="1" key="1">
    <citation type="submission" date="2022-06" db="EMBL/GenBank/DDBJ databases">
        <title>Phylogenomic reconstructions and comparative analyses of Kickxellomycotina fungi.</title>
        <authorList>
            <person name="Reynolds N.K."/>
            <person name="Stajich J.E."/>
            <person name="Barry K."/>
            <person name="Grigoriev I.V."/>
            <person name="Crous P."/>
            <person name="Smith M.E."/>
        </authorList>
    </citation>
    <scope>NUCLEOTIDE SEQUENCE</scope>
    <source>
        <strain evidence="1">RSA 2271</strain>
    </source>
</reference>
<gene>
    <name evidence="1" type="ORF">EV182_007261</name>
</gene>
<protein>
    <submittedName>
        <fullName evidence="1">Uncharacterized protein</fullName>
    </submittedName>
</protein>
<dbReference type="EMBL" id="JAMZIH010008441">
    <property type="protein sequence ID" value="KAJ1672180.1"/>
    <property type="molecule type" value="Genomic_DNA"/>
</dbReference>
<sequence>LTFDPSYAENVLVRRAALIHRGALTNYVVADRGFRGWEVREMVYFHEILRPQPPLPPLPVSNFI</sequence>
<dbReference type="Proteomes" id="UP001145114">
    <property type="component" value="Unassembled WGS sequence"/>
</dbReference>
<keyword evidence="2" id="KW-1185">Reference proteome</keyword>
<evidence type="ECO:0000313" key="1">
    <source>
        <dbReference type="EMBL" id="KAJ1672180.1"/>
    </source>
</evidence>
<evidence type="ECO:0000313" key="2">
    <source>
        <dbReference type="Proteomes" id="UP001145114"/>
    </source>
</evidence>
<proteinExistence type="predicted"/>